<protein>
    <submittedName>
        <fullName evidence="1">Uncharacterized protein</fullName>
    </submittedName>
</protein>
<dbReference type="Proteomes" id="UP001139486">
    <property type="component" value="Unassembled WGS sequence"/>
</dbReference>
<organism evidence="1 2">
    <name type="scientific">Sphingomonas liriopis</name>
    <dbReference type="NCBI Taxonomy" id="2949094"/>
    <lineage>
        <taxon>Bacteria</taxon>
        <taxon>Pseudomonadati</taxon>
        <taxon>Pseudomonadota</taxon>
        <taxon>Alphaproteobacteria</taxon>
        <taxon>Sphingomonadales</taxon>
        <taxon>Sphingomonadaceae</taxon>
        <taxon>Sphingomonas</taxon>
    </lineage>
</organism>
<dbReference type="AlphaFoldDB" id="A0A9X2HQ19"/>
<evidence type="ECO:0000313" key="1">
    <source>
        <dbReference type="EMBL" id="MCP3733334.1"/>
    </source>
</evidence>
<accession>A0A9X2HQ19</accession>
<sequence>MTSVALERRLGGDALPLARLIFVGGGTIRSGGGGSGVTSNVASTCCGRSGAPRNASPSSSA</sequence>
<keyword evidence="2" id="KW-1185">Reference proteome</keyword>
<dbReference type="EMBL" id="JAMLDY010000001">
    <property type="protein sequence ID" value="MCP3733334.1"/>
    <property type="molecule type" value="Genomic_DNA"/>
</dbReference>
<evidence type="ECO:0000313" key="2">
    <source>
        <dbReference type="Proteomes" id="UP001139486"/>
    </source>
</evidence>
<proteinExistence type="predicted"/>
<gene>
    <name evidence="1" type="ORF">M9979_00345</name>
</gene>
<name>A0A9X2HQ19_9SPHN</name>
<comment type="caution">
    <text evidence="1">The sequence shown here is derived from an EMBL/GenBank/DDBJ whole genome shotgun (WGS) entry which is preliminary data.</text>
</comment>
<reference evidence="1" key="1">
    <citation type="submission" date="2022-05" db="EMBL/GenBank/DDBJ databases">
        <title>Sphingomonas sp. strain RP10 Genome sequencing and assembly.</title>
        <authorList>
            <person name="Kim I."/>
        </authorList>
    </citation>
    <scope>NUCLEOTIDE SEQUENCE</scope>
    <source>
        <strain evidence="1">RP10</strain>
    </source>
</reference>